<keyword evidence="5" id="KW-1185">Reference proteome</keyword>
<dbReference type="Pfam" id="PF01436">
    <property type="entry name" value="NHL"/>
    <property type="match status" value="1"/>
</dbReference>
<evidence type="ECO:0000313" key="2">
    <source>
        <dbReference type="EMBL" id="CAF1400049.1"/>
    </source>
</evidence>
<dbReference type="Proteomes" id="UP000663854">
    <property type="component" value="Unassembled WGS sequence"/>
</dbReference>
<dbReference type="InterPro" id="IPR001258">
    <property type="entry name" value="NHL_repeat"/>
</dbReference>
<dbReference type="Gene3D" id="2.120.10.30">
    <property type="entry name" value="TolB, C-terminal domain"/>
    <property type="match status" value="1"/>
</dbReference>
<sequence length="131" mass="14522">LQRVTTEGTETNRQTKQKFKMNEAARSDKNTALPNISPNARWTQNGIIVAGGHEKGNAVNQLHHPCGLYVDDDQSVLIADHYNHRIVEWKCGATSGQVMAGGNGPGNRNDQLYCPSDNVIKHHFRQKSGFL</sequence>
<dbReference type="EMBL" id="CAJNOH010005517">
    <property type="protein sequence ID" value="CAF1400049.1"/>
    <property type="molecule type" value="Genomic_DNA"/>
</dbReference>
<accession>A0A815KY89</accession>
<gene>
    <name evidence="3" type="ORF">JXQ802_LOCUS50982</name>
    <name evidence="2" type="ORF">PYM288_LOCUS34776</name>
</gene>
<proteinExistence type="predicted"/>
<protein>
    <submittedName>
        <fullName evidence="2">Uncharacterized protein</fullName>
    </submittedName>
</protein>
<reference evidence="2" key="1">
    <citation type="submission" date="2021-02" db="EMBL/GenBank/DDBJ databases">
        <authorList>
            <person name="Nowell W R."/>
        </authorList>
    </citation>
    <scope>NUCLEOTIDE SEQUENCE</scope>
</reference>
<evidence type="ECO:0000313" key="3">
    <source>
        <dbReference type="EMBL" id="CAF1624254.1"/>
    </source>
</evidence>
<feature type="non-terminal residue" evidence="2">
    <location>
        <position position="1"/>
    </location>
</feature>
<dbReference type="AlphaFoldDB" id="A0A815KY89"/>
<evidence type="ECO:0000313" key="4">
    <source>
        <dbReference type="Proteomes" id="UP000663854"/>
    </source>
</evidence>
<dbReference type="EMBL" id="CAJNOL010007022">
    <property type="protein sequence ID" value="CAF1624254.1"/>
    <property type="molecule type" value="Genomic_DNA"/>
</dbReference>
<organism evidence="2 4">
    <name type="scientific">Rotaria sordida</name>
    <dbReference type="NCBI Taxonomy" id="392033"/>
    <lineage>
        <taxon>Eukaryota</taxon>
        <taxon>Metazoa</taxon>
        <taxon>Spiralia</taxon>
        <taxon>Gnathifera</taxon>
        <taxon>Rotifera</taxon>
        <taxon>Eurotatoria</taxon>
        <taxon>Bdelloidea</taxon>
        <taxon>Philodinida</taxon>
        <taxon>Philodinidae</taxon>
        <taxon>Rotaria</taxon>
    </lineage>
</organism>
<name>A0A815KY89_9BILA</name>
<dbReference type="Proteomes" id="UP000663870">
    <property type="component" value="Unassembled WGS sequence"/>
</dbReference>
<comment type="caution">
    <text evidence="2">The sequence shown here is derived from an EMBL/GenBank/DDBJ whole genome shotgun (WGS) entry which is preliminary data.</text>
</comment>
<keyword evidence="1" id="KW-0677">Repeat</keyword>
<evidence type="ECO:0000256" key="1">
    <source>
        <dbReference type="ARBA" id="ARBA00022737"/>
    </source>
</evidence>
<evidence type="ECO:0000313" key="5">
    <source>
        <dbReference type="Proteomes" id="UP000663870"/>
    </source>
</evidence>
<dbReference type="InterPro" id="IPR011042">
    <property type="entry name" value="6-blade_b-propeller_TolB-like"/>
</dbReference>